<dbReference type="RefSeq" id="WP_284216549.1">
    <property type="nucleotide sequence ID" value="NZ_BSOT01000005.1"/>
</dbReference>
<proteinExistence type="inferred from homology"/>
<evidence type="ECO:0000313" key="12">
    <source>
        <dbReference type="EMBL" id="GLR70244.1"/>
    </source>
</evidence>
<dbReference type="InterPro" id="IPR036942">
    <property type="entry name" value="Beta-barrel_TonB_sf"/>
</dbReference>
<evidence type="ECO:0000256" key="3">
    <source>
        <dbReference type="ARBA" id="ARBA00022452"/>
    </source>
</evidence>
<gene>
    <name evidence="12" type="primary">iroN_1</name>
    <name evidence="12" type="ORF">GCM10007852_11520</name>
</gene>
<dbReference type="Gene3D" id="2.170.130.10">
    <property type="entry name" value="TonB-dependent receptor, plug domain"/>
    <property type="match status" value="1"/>
</dbReference>
<evidence type="ECO:0000259" key="11">
    <source>
        <dbReference type="Pfam" id="PF07715"/>
    </source>
</evidence>
<keyword evidence="6 8" id="KW-0472">Membrane</keyword>
<comment type="similarity">
    <text evidence="8 9">Belongs to the TonB-dependent receptor family.</text>
</comment>
<dbReference type="GO" id="GO:0009279">
    <property type="term" value="C:cell outer membrane"/>
    <property type="evidence" value="ECO:0007669"/>
    <property type="project" value="UniProtKB-SubCell"/>
</dbReference>
<evidence type="ECO:0000256" key="9">
    <source>
        <dbReference type="RuleBase" id="RU003357"/>
    </source>
</evidence>
<reference evidence="12" key="1">
    <citation type="journal article" date="2014" name="Int. J. Syst. Evol. Microbiol.">
        <title>Complete genome sequence of Corynebacterium casei LMG S-19264T (=DSM 44701T), isolated from a smear-ripened cheese.</title>
        <authorList>
            <consortium name="US DOE Joint Genome Institute (JGI-PGF)"/>
            <person name="Walter F."/>
            <person name="Albersmeier A."/>
            <person name="Kalinowski J."/>
            <person name="Ruckert C."/>
        </authorList>
    </citation>
    <scope>NUCLEOTIDE SEQUENCE</scope>
    <source>
        <strain evidence="12">NBRC 110023</strain>
    </source>
</reference>
<evidence type="ECO:0000256" key="2">
    <source>
        <dbReference type="ARBA" id="ARBA00022448"/>
    </source>
</evidence>
<keyword evidence="13" id="KW-1185">Reference proteome</keyword>
<dbReference type="PANTHER" id="PTHR40980:SF3">
    <property type="entry name" value="TONB-DEPENDENT RECEPTOR-LIKE BETA-BARREL DOMAIN-CONTAINING PROTEIN"/>
    <property type="match status" value="1"/>
</dbReference>
<dbReference type="InterPro" id="IPR010104">
    <property type="entry name" value="TonB_rcpt_bac"/>
</dbReference>
<keyword evidence="4 8" id="KW-0812">Transmembrane</keyword>
<dbReference type="PANTHER" id="PTHR40980">
    <property type="entry name" value="PLUG DOMAIN-CONTAINING PROTEIN"/>
    <property type="match status" value="1"/>
</dbReference>
<protein>
    <submittedName>
        <fullName evidence="12">TonB-dependent receptor</fullName>
    </submittedName>
</protein>
<accession>A0AA37SXB6</accession>
<dbReference type="AlphaFoldDB" id="A0AA37SXB6"/>
<reference evidence="12" key="2">
    <citation type="submission" date="2023-01" db="EMBL/GenBank/DDBJ databases">
        <title>Draft genome sequence of Agaribacter marinus strain NBRC 110023.</title>
        <authorList>
            <person name="Sun Q."/>
            <person name="Mori K."/>
        </authorList>
    </citation>
    <scope>NUCLEOTIDE SEQUENCE</scope>
    <source>
        <strain evidence="12">NBRC 110023</strain>
    </source>
</reference>
<dbReference type="InterPro" id="IPR037066">
    <property type="entry name" value="Plug_dom_sf"/>
</dbReference>
<keyword evidence="3 8" id="KW-1134">Transmembrane beta strand</keyword>
<feature type="domain" description="TonB-dependent receptor-like beta-barrel" evidence="10">
    <location>
        <begin position="450"/>
        <end position="920"/>
    </location>
</feature>
<name>A0AA37SXB6_9ALTE</name>
<feature type="domain" description="TonB-dependent receptor plug" evidence="11">
    <location>
        <begin position="56"/>
        <end position="151"/>
    </location>
</feature>
<dbReference type="EMBL" id="BSOT01000005">
    <property type="protein sequence ID" value="GLR70244.1"/>
    <property type="molecule type" value="Genomic_DNA"/>
</dbReference>
<evidence type="ECO:0000256" key="8">
    <source>
        <dbReference type="PROSITE-ProRule" id="PRU01360"/>
    </source>
</evidence>
<comment type="caution">
    <text evidence="12">The sequence shown here is derived from an EMBL/GenBank/DDBJ whole genome shotgun (WGS) entry which is preliminary data.</text>
</comment>
<evidence type="ECO:0000259" key="10">
    <source>
        <dbReference type="Pfam" id="PF00593"/>
    </source>
</evidence>
<evidence type="ECO:0000256" key="7">
    <source>
        <dbReference type="ARBA" id="ARBA00023237"/>
    </source>
</evidence>
<dbReference type="InterPro" id="IPR039426">
    <property type="entry name" value="TonB-dep_rcpt-like"/>
</dbReference>
<keyword evidence="2 8" id="KW-0813">Transport</keyword>
<dbReference type="Pfam" id="PF07715">
    <property type="entry name" value="Plug"/>
    <property type="match status" value="1"/>
</dbReference>
<sequence length="953" mass="105249">MKQKTARFTFLPIAIAVSGALYQQASIAQESQDEPLVEVIQVSGIRSSLTKSMDLKKNAPSIQDSIVAEDIGKFPDQNVAESLQRITGVSISRVNGEGSKITVRGFGPKFNAVNLNGRTLATTDRGREFDFQVLPSELISGADVVKASRANITEGSLGAYVNVTTAKPLDNPGFHGVASASLKYNDLSEKYDPKVSGIISNTFADDTIGVLFGFSQLKATNRIDSAATVLWANFDASNKAIVPGTVTSVDGSEITEGVVWYPGRAQYSLETEERDRTSANLTLQYAPNDDSITTLDFIYSDLSRQGFSNGMQVPLQQIGWEEVIVSENRTALAATKNASPIDGLFQQVGQDSETFSVGLNHVHMTGNWTFEGDLSYSKAEASPRGNTFVPHYVNHTVDQSVSPDDPNFRPNQDLGLIIGQDNIKFDSRNGDVISVTSTIDWANPSSVRAHWNDIRHQELDDEILQARFDVDYALEYGPLISVEAGISYSDREKSQVAFLIDSGCANNSIEDLNLRALTNTCGTSKDLDDDLFQINSNNGFLSDVAGQFPRDFVLITDLERFKDDIGVLRNEPDWDTESIRANQTVSNTEEILALYTQFNFEGDIDNYRWNGNVGLRYVDTETTSSGFGRERISIQRFVDPARPDSTDGVVLAVDYTEPGVLTAQKDYQELLPSMNFSLDFDNGFFLKLAASKVITRPALEDIGVNRSYRDARAEDFRSTGGNPNLDPYKATQFDVSFEYYADSGSSYAVNFFRKDIDTFISTLTFQEDTGVVIDGWGPLIETITEKGNRTGGEINGVEIAGLHYFDYLPEWASGFGIQANYTYTDSEDKNADIFEQAGVTSPGTGLEGFSKNAYNVIGFYDKDGFQARLAYNWRDTFLSLRQGNRSNGLPEHIEAYGQLDFSTSYDINETFTIKGEVINLTDENALEYADVRERVTLVSYSGRRFEIGVTAKF</sequence>
<dbReference type="NCBIfam" id="TIGR01782">
    <property type="entry name" value="TonB-Xanth-Caul"/>
    <property type="match status" value="1"/>
</dbReference>
<keyword evidence="12" id="KW-0675">Receptor</keyword>
<evidence type="ECO:0000256" key="1">
    <source>
        <dbReference type="ARBA" id="ARBA00004571"/>
    </source>
</evidence>
<evidence type="ECO:0000256" key="4">
    <source>
        <dbReference type="ARBA" id="ARBA00022692"/>
    </source>
</evidence>
<dbReference type="PROSITE" id="PS52016">
    <property type="entry name" value="TONB_DEPENDENT_REC_3"/>
    <property type="match status" value="1"/>
</dbReference>
<dbReference type="SUPFAM" id="SSF56935">
    <property type="entry name" value="Porins"/>
    <property type="match status" value="1"/>
</dbReference>
<dbReference type="Pfam" id="PF00593">
    <property type="entry name" value="TonB_dep_Rec_b-barrel"/>
    <property type="match status" value="1"/>
</dbReference>
<evidence type="ECO:0000313" key="13">
    <source>
        <dbReference type="Proteomes" id="UP001156601"/>
    </source>
</evidence>
<evidence type="ECO:0000256" key="6">
    <source>
        <dbReference type="ARBA" id="ARBA00023136"/>
    </source>
</evidence>
<organism evidence="12 13">
    <name type="scientific">Agaribacter marinus</name>
    <dbReference type="NCBI Taxonomy" id="1431249"/>
    <lineage>
        <taxon>Bacteria</taxon>
        <taxon>Pseudomonadati</taxon>
        <taxon>Pseudomonadota</taxon>
        <taxon>Gammaproteobacteria</taxon>
        <taxon>Alteromonadales</taxon>
        <taxon>Alteromonadaceae</taxon>
        <taxon>Agaribacter</taxon>
    </lineage>
</organism>
<comment type="subcellular location">
    <subcellularLocation>
        <location evidence="1 8">Cell outer membrane</location>
        <topology evidence="1 8">Multi-pass membrane protein</topology>
    </subcellularLocation>
</comment>
<dbReference type="InterPro" id="IPR000531">
    <property type="entry name" value="Beta-barrel_TonB"/>
</dbReference>
<evidence type="ECO:0000256" key="5">
    <source>
        <dbReference type="ARBA" id="ARBA00023077"/>
    </source>
</evidence>
<dbReference type="Gene3D" id="2.40.170.20">
    <property type="entry name" value="TonB-dependent receptor, beta-barrel domain"/>
    <property type="match status" value="1"/>
</dbReference>
<keyword evidence="7 8" id="KW-0998">Cell outer membrane</keyword>
<dbReference type="InterPro" id="IPR012910">
    <property type="entry name" value="Plug_dom"/>
</dbReference>
<keyword evidence="5 9" id="KW-0798">TonB box</keyword>
<dbReference type="Proteomes" id="UP001156601">
    <property type="component" value="Unassembled WGS sequence"/>
</dbReference>